<dbReference type="AlphaFoldDB" id="A0AAD2D6D5"/>
<feature type="region of interest" description="Disordered" evidence="2">
    <location>
        <begin position="1"/>
        <end position="20"/>
    </location>
</feature>
<sequence>MEDHLKSPSHHLSGAHDGQHFNSYDQVRETHLHFSTKIKKVLKQNKRKDSAMVSNLKRMKIFSPKHYSTKCARKMSVKPKCAQNKSASIKFSPVFLGFETSKTSKQLGNHEKETTSLSPKICDLSPAMRVSDMIKTNCNKPQRRKISKRKNTIFSPHSRSIGKSTKSSTLYEQNISIFKNESKVNEIQKLKEENLDLRQQIKTMKDRIFTKEQEWKRQEELLTNDKSNYHKGVKHQISLKFKAQINDLRRKNRDDLETFTSQLRQAEKEFKEKYERMETHYIMKINSLYSMVEEKNDTIADLESKIEDLEASMNDLKENKGDNYTLVTINNALRINLKNSKKEIEGYKQRIKELTKSLQYSES</sequence>
<evidence type="ECO:0000256" key="2">
    <source>
        <dbReference type="SAM" id="MobiDB-lite"/>
    </source>
</evidence>
<dbReference type="EMBL" id="CAMPGE010025204">
    <property type="protein sequence ID" value="CAI2382984.1"/>
    <property type="molecule type" value="Genomic_DNA"/>
</dbReference>
<protein>
    <submittedName>
        <fullName evidence="3">Uncharacterized protein</fullName>
    </submittedName>
</protein>
<proteinExistence type="predicted"/>
<feature type="coiled-coil region" evidence="1">
    <location>
        <begin position="249"/>
        <end position="357"/>
    </location>
</feature>
<feature type="coiled-coil region" evidence="1">
    <location>
        <begin position="180"/>
        <end position="207"/>
    </location>
</feature>
<dbReference type="Proteomes" id="UP001295684">
    <property type="component" value="Unassembled WGS sequence"/>
</dbReference>
<evidence type="ECO:0000313" key="3">
    <source>
        <dbReference type="EMBL" id="CAI2382984.1"/>
    </source>
</evidence>
<accession>A0AAD2D6D5</accession>
<gene>
    <name evidence="3" type="ORF">ECRASSUSDP1_LOCUS24475</name>
</gene>
<organism evidence="3 4">
    <name type="scientific">Euplotes crassus</name>
    <dbReference type="NCBI Taxonomy" id="5936"/>
    <lineage>
        <taxon>Eukaryota</taxon>
        <taxon>Sar</taxon>
        <taxon>Alveolata</taxon>
        <taxon>Ciliophora</taxon>
        <taxon>Intramacronucleata</taxon>
        <taxon>Spirotrichea</taxon>
        <taxon>Hypotrichia</taxon>
        <taxon>Euplotida</taxon>
        <taxon>Euplotidae</taxon>
        <taxon>Moneuplotes</taxon>
    </lineage>
</organism>
<reference evidence="3" key="1">
    <citation type="submission" date="2023-07" db="EMBL/GenBank/DDBJ databases">
        <authorList>
            <consortium name="AG Swart"/>
            <person name="Singh M."/>
            <person name="Singh A."/>
            <person name="Seah K."/>
            <person name="Emmerich C."/>
        </authorList>
    </citation>
    <scope>NUCLEOTIDE SEQUENCE</scope>
    <source>
        <strain evidence="3">DP1</strain>
    </source>
</reference>
<name>A0AAD2D6D5_EUPCR</name>
<evidence type="ECO:0000313" key="4">
    <source>
        <dbReference type="Proteomes" id="UP001295684"/>
    </source>
</evidence>
<keyword evidence="1" id="KW-0175">Coiled coil</keyword>
<keyword evidence="4" id="KW-1185">Reference proteome</keyword>
<evidence type="ECO:0000256" key="1">
    <source>
        <dbReference type="SAM" id="Coils"/>
    </source>
</evidence>
<comment type="caution">
    <text evidence="3">The sequence shown here is derived from an EMBL/GenBank/DDBJ whole genome shotgun (WGS) entry which is preliminary data.</text>
</comment>